<keyword evidence="6" id="KW-1185">Reference proteome</keyword>
<feature type="disulfide bond" evidence="2">
    <location>
        <begin position="191"/>
        <end position="201"/>
    </location>
</feature>
<dbReference type="Gene3D" id="3.10.250.10">
    <property type="entry name" value="SRCR-like domain"/>
    <property type="match status" value="2"/>
</dbReference>
<protein>
    <recommendedName>
        <fullName evidence="4">SRCR domain-containing protein</fullName>
    </recommendedName>
</protein>
<dbReference type="InterPro" id="IPR001190">
    <property type="entry name" value="SRCR"/>
</dbReference>
<evidence type="ECO:0000259" key="4">
    <source>
        <dbReference type="PROSITE" id="PS50287"/>
    </source>
</evidence>
<dbReference type="GO" id="GO:0016020">
    <property type="term" value="C:membrane"/>
    <property type="evidence" value="ECO:0007669"/>
    <property type="project" value="InterPro"/>
</dbReference>
<reference evidence="5" key="1">
    <citation type="submission" date="2022-08" db="UniProtKB">
        <authorList>
            <consortium name="EnsemblMetazoa"/>
        </authorList>
    </citation>
    <scope>IDENTIFICATION</scope>
    <source>
        <strain evidence="5">05x7-T-G4-1.051#20</strain>
    </source>
</reference>
<feature type="disulfide bond" evidence="2">
    <location>
        <begin position="82"/>
        <end position="92"/>
    </location>
</feature>
<dbReference type="PROSITE" id="PS50287">
    <property type="entry name" value="SRCR_2"/>
    <property type="match status" value="2"/>
</dbReference>
<dbReference type="SMART" id="SM00202">
    <property type="entry name" value="SR"/>
    <property type="match status" value="1"/>
</dbReference>
<comment type="caution">
    <text evidence="2">Lacks conserved residue(s) required for the propagation of feature annotation.</text>
</comment>
<dbReference type="AlphaFoldDB" id="A0A8W8NZJ3"/>
<dbReference type="PANTHER" id="PTHR48071">
    <property type="entry name" value="SRCR DOMAIN-CONTAINING PROTEIN"/>
    <property type="match status" value="1"/>
</dbReference>
<dbReference type="SUPFAM" id="SSF56487">
    <property type="entry name" value="SRCR-like"/>
    <property type="match status" value="2"/>
</dbReference>
<evidence type="ECO:0000256" key="2">
    <source>
        <dbReference type="PROSITE-ProRule" id="PRU00196"/>
    </source>
</evidence>
<dbReference type="EnsemblMetazoa" id="G8884.1">
    <property type="protein sequence ID" value="G8884.1:cds"/>
    <property type="gene ID" value="G8884"/>
</dbReference>
<proteinExistence type="predicted"/>
<accession>A0A8W8NZJ3</accession>
<evidence type="ECO:0000313" key="5">
    <source>
        <dbReference type="EnsemblMetazoa" id="G8884.1:cds"/>
    </source>
</evidence>
<organism evidence="5 6">
    <name type="scientific">Magallana gigas</name>
    <name type="common">Pacific oyster</name>
    <name type="synonym">Crassostrea gigas</name>
    <dbReference type="NCBI Taxonomy" id="29159"/>
    <lineage>
        <taxon>Eukaryota</taxon>
        <taxon>Metazoa</taxon>
        <taxon>Spiralia</taxon>
        <taxon>Lophotrochozoa</taxon>
        <taxon>Mollusca</taxon>
        <taxon>Bivalvia</taxon>
        <taxon>Autobranchia</taxon>
        <taxon>Pteriomorphia</taxon>
        <taxon>Ostreida</taxon>
        <taxon>Ostreoidea</taxon>
        <taxon>Ostreidae</taxon>
        <taxon>Magallana</taxon>
    </lineage>
</organism>
<evidence type="ECO:0000256" key="3">
    <source>
        <dbReference type="SAM" id="SignalP"/>
    </source>
</evidence>
<feature type="signal peptide" evidence="3">
    <location>
        <begin position="1"/>
        <end position="21"/>
    </location>
</feature>
<keyword evidence="3" id="KW-0732">Signal</keyword>
<dbReference type="Pfam" id="PF00530">
    <property type="entry name" value="SRCR"/>
    <property type="match status" value="2"/>
</dbReference>
<dbReference type="PANTHER" id="PTHR48071:SF18">
    <property type="entry name" value="DELETED IN MALIGNANT BRAIN TUMORS 1 PROTEIN-RELATED"/>
    <property type="match status" value="1"/>
</dbReference>
<name>A0A8W8NZJ3_MAGGI</name>
<sequence>MAVEICVVLGLLVSVFQAGDGLQVSISNQYYGNVQIDGSLVCGGEAFSFNEAVMICRHLGFSGGLALPSAKLEITFMIGIKCSGSEESISQCNTSSSLCPSVSRWEEKKIGIARVLCYNKSEGSASRVILKYGYGRVVVSQYGLYASVCADAWTDVEAEITCKMYGFKAGVAFDISKSSRDEFVLFGKVTCFGNETTFLDCYSLGTECRESYAVNAGVLCYNHYVPHIQFNGRLGLYDVVVDNYTVMHCSQTHFYPPNVDAPKTENPANTIACKNLFILDQKIKKTQRQYRHIIPSPKSLQITRDCKLQL</sequence>
<evidence type="ECO:0000313" key="6">
    <source>
        <dbReference type="Proteomes" id="UP000005408"/>
    </source>
</evidence>
<evidence type="ECO:0000256" key="1">
    <source>
        <dbReference type="ARBA" id="ARBA00023157"/>
    </source>
</evidence>
<dbReference type="EnsemblMetazoa" id="G8884.2">
    <property type="protein sequence ID" value="G8884.2:cds"/>
    <property type="gene ID" value="G8884"/>
</dbReference>
<dbReference type="Proteomes" id="UP000005408">
    <property type="component" value="Unassembled WGS sequence"/>
</dbReference>
<keyword evidence="1 2" id="KW-1015">Disulfide bond</keyword>
<dbReference type="InterPro" id="IPR036772">
    <property type="entry name" value="SRCR-like_dom_sf"/>
</dbReference>
<feature type="domain" description="SRCR" evidence="4">
    <location>
        <begin position="135"/>
        <end position="221"/>
    </location>
</feature>
<feature type="domain" description="SRCR" evidence="4">
    <location>
        <begin position="9"/>
        <end position="118"/>
    </location>
</feature>
<feature type="chain" id="PRO_5042432249" description="SRCR domain-containing protein" evidence="3">
    <location>
        <begin position="22"/>
        <end position="310"/>
    </location>
</feature>
<feature type="disulfide bond" evidence="2">
    <location>
        <begin position="56"/>
        <end position="117"/>
    </location>
</feature>